<keyword evidence="2" id="KW-1133">Transmembrane helix</keyword>
<dbReference type="InterPro" id="IPR036388">
    <property type="entry name" value="WH-like_DNA-bd_sf"/>
</dbReference>
<accession>A0A1G2SG06</accession>
<organism evidence="4 5">
    <name type="scientific">Candidatus Yonathbacteria bacterium RIFCSPLOWO2_01_FULL_47_33b</name>
    <dbReference type="NCBI Taxonomy" id="1802727"/>
    <lineage>
        <taxon>Bacteria</taxon>
        <taxon>Candidatus Yonathiibacteriota</taxon>
    </lineage>
</organism>
<proteinExistence type="predicted"/>
<comment type="caution">
    <text evidence="4">The sequence shown here is derived from an EMBL/GenBank/DDBJ whole genome shotgun (WGS) entry which is preliminary data.</text>
</comment>
<reference evidence="4 5" key="1">
    <citation type="journal article" date="2016" name="Nat. Commun.">
        <title>Thousands of microbial genomes shed light on interconnected biogeochemical processes in an aquifer system.</title>
        <authorList>
            <person name="Anantharaman K."/>
            <person name="Brown C.T."/>
            <person name="Hug L.A."/>
            <person name="Sharon I."/>
            <person name="Castelle C.J."/>
            <person name="Probst A.J."/>
            <person name="Thomas B.C."/>
            <person name="Singh A."/>
            <person name="Wilkins M.J."/>
            <person name="Karaoz U."/>
            <person name="Brodie E.L."/>
            <person name="Williams K.H."/>
            <person name="Hubbard S.S."/>
            <person name="Banfield J.F."/>
        </authorList>
    </citation>
    <scope>NUCLEOTIDE SEQUENCE [LARGE SCALE GENOMIC DNA]</scope>
</reference>
<feature type="transmembrane region" description="Helical" evidence="2">
    <location>
        <begin position="6"/>
        <end position="27"/>
    </location>
</feature>
<feature type="domain" description="Putative host cell surface-exposed lipoprotein Ltp-like HTH region" evidence="3">
    <location>
        <begin position="163"/>
        <end position="204"/>
    </location>
</feature>
<sequence>MDNLFLLIFLASIISLVIGLVKPTAFSHFIKGEITRKKIGTIFGIATVASFVLFAVTIDSSKNNNNEVTQQPVVENTQAITENKNDNPAPIAEKATPAKTETKNIPAPTPVSSETVSQKNAVKKAKSYLGYSAFSHDGLVAQLEYEQFSHADAVYGSDNSGGNWNEQAAKKAKSYMDMSAYSRGSLIEQLKYEKFTQEQAEYGANAVGL</sequence>
<protein>
    <recommendedName>
        <fullName evidence="3">Putative host cell surface-exposed lipoprotein Ltp-like HTH region domain-containing protein</fullName>
    </recommendedName>
</protein>
<dbReference type="STRING" id="1802727.A2937_00420"/>
<name>A0A1G2SG06_9BACT</name>
<gene>
    <name evidence="4" type="ORF">A2937_00420</name>
</gene>
<dbReference type="Proteomes" id="UP000177987">
    <property type="component" value="Unassembled WGS sequence"/>
</dbReference>
<dbReference type="AlphaFoldDB" id="A0A1G2SG06"/>
<keyword evidence="2" id="KW-0472">Membrane</keyword>
<dbReference type="Gene3D" id="1.10.10.10">
    <property type="entry name" value="Winged helix-like DNA-binding domain superfamily/Winged helix DNA-binding domain"/>
    <property type="match status" value="2"/>
</dbReference>
<feature type="transmembrane region" description="Helical" evidence="2">
    <location>
        <begin position="39"/>
        <end position="58"/>
    </location>
</feature>
<evidence type="ECO:0000256" key="2">
    <source>
        <dbReference type="SAM" id="Phobius"/>
    </source>
</evidence>
<keyword evidence="2" id="KW-0812">Transmembrane</keyword>
<feature type="domain" description="Putative host cell surface-exposed lipoprotein Ltp-like HTH region" evidence="3">
    <location>
        <begin position="118"/>
        <end position="159"/>
    </location>
</feature>
<evidence type="ECO:0000313" key="5">
    <source>
        <dbReference type="Proteomes" id="UP000177987"/>
    </source>
</evidence>
<dbReference type="EMBL" id="MHUW01000009">
    <property type="protein sequence ID" value="OHA83956.1"/>
    <property type="molecule type" value="Genomic_DNA"/>
</dbReference>
<dbReference type="InterPro" id="IPR011434">
    <property type="entry name" value="Ltp-like_HTH"/>
</dbReference>
<feature type="region of interest" description="Disordered" evidence="1">
    <location>
        <begin position="80"/>
        <end position="114"/>
    </location>
</feature>
<evidence type="ECO:0000256" key="1">
    <source>
        <dbReference type="SAM" id="MobiDB-lite"/>
    </source>
</evidence>
<evidence type="ECO:0000313" key="4">
    <source>
        <dbReference type="EMBL" id="OHA83956.1"/>
    </source>
</evidence>
<evidence type="ECO:0000259" key="3">
    <source>
        <dbReference type="Pfam" id="PF07553"/>
    </source>
</evidence>
<dbReference type="Pfam" id="PF07553">
    <property type="entry name" value="Lipoprotein_Ltp"/>
    <property type="match status" value="2"/>
</dbReference>